<evidence type="ECO:0000313" key="11">
    <source>
        <dbReference type="EMBL" id="OEG74181.1"/>
    </source>
</evidence>
<dbReference type="GO" id="GO:0036376">
    <property type="term" value="P:sodium ion export across plasma membrane"/>
    <property type="evidence" value="ECO:0007669"/>
    <property type="project" value="TreeGrafter"/>
</dbReference>
<dbReference type="SFLD" id="SFLDG00002">
    <property type="entry name" value="C1.7:_P-type_atpase_like"/>
    <property type="match status" value="1"/>
</dbReference>
<dbReference type="GO" id="GO:0005886">
    <property type="term" value="C:plasma membrane"/>
    <property type="evidence" value="ECO:0007669"/>
    <property type="project" value="TreeGrafter"/>
</dbReference>
<dbReference type="InterPro" id="IPR023214">
    <property type="entry name" value="HAD_sf"/>
</dbReference>
<dbReference type="PROSITE" id="PS00154">
    <property type="entry name" value="ATPASE_E1_E2"/>
    <property type="match status" value="1"/>
</dbReference>
<keyword evidence="5" id="KW-0067">ATP-binding</keyword>
<dbReference type="PRINTS" id="PR00119">
    <property type="entry name" value="CATATPASE"/>
</dbReference>
<gene>
    <name evidence="11" type="ORF">BEL05_00855</name>
</gene>
<evidence type="ECO:0000256" key="1">
    <source>
        <dbReference type="ARBA" id="ARBA00004141"/>
    </source>
</evidence>
<dbReference type="InterPro" id="IPR006068">
    <property type="entry name" value="ATPase_P-typ_cation-transptr_C"/>
</dbReference>
<dbReference type="Gene3D" id="1.20.1110.10">
    <property type="entry name" value="Calcium-transporting ATPase, transmembrane domain"/>
    <property type="match status" value="1"/>
</dbReference>
<dbReference type="GO" id="GO:0006883">
    <property type="term" value="P:intracellular sodium ion homeostasis"/>
    <property type="evidence" value="ECO:0007669"/>
    <property type="project" value="TreeGrafter"/>
</dbReference>
<dbReference type="InterPro" id="IPR036412">
    <property type="entry name" value="HAD-like_sf"/>
</dbReference>
<keyword evidence="7 9" id="KW-1133">Transmembrane helix</keyword>
<evidence type="ECO:0000256" key="3">
    <source>
        <dbReference type="ARBA" id="ARBA00022692"/>
    </source>
</evidence>
<feature type="transmembrane region" description="Helical" evidence="9">
    <location>
        <begin position="238"/>
        <end position="264"/>
    </location>
</feature>
<dbReference type="Proteomes" id="UP000095230">
    <property type="component" value="Unassembled WGS sequence"/>
</dbReference>
<dbReference type="InterPro" id="IPR004014">
    <property type="entry name" value="ATPase_P-typ_cation-transptr_N"/>
</dbReference>
<dbReference type="Pfam" id="PF00122">
    <property type="entry name" value="E1-E2_ATPase"/>
    <property type="match status" value="1"/>
</dbReference>
<dbReference type="Gene3D" id="2.70.150.10">
    <property type="entry name" value="Calcium-transporting ATPase, cytoplasmic transduction domain A"/>
    <property type="match status" value="1"/>
</dbReference>
<dbReference type="GO" id="GO:0005524">
    <property type="term" value="F:ATP binding"/>
    <property type="evidence" value="ECO:0007669"/>
    <property type="project" value="UniProtKB-KW"/>
</dbReference>
<dbReference type="GO" id="GO:1990573">
    <property type="term" value="P:potassium ion import across plasma membrane"/>
    <property type="evidence" value="ECO:0007669"/>
    <property type="project" value="TreeGrafter"/>
</dbReference>
<dbReference type="InterPro" id="IPR050510">
    <property type="entry name" value="Cation_transp_ATPase_P-type"/>
</dbReference>
<keyword evidence="3 9" id="KW-0812">Transmembrane</keyword>
<feature type="transmembrane region" description="Helical" evidence="9">
    <location>
        <begin position="819"/>
        <end position="837"/>
    </location>
</feature>
<dbReference type="OrthoDB" id="9814270at2"/>
<dbReference type="PANTHER" id="PTHR43294">
    <property type="entry name" value="SODIUM/POTASSIUM-TRANSPORTING ATPASE SUBUNIT ALPHA"/>
    <property type="match status" value="1"/>
</dbReference>
<dbReference type="SFLD" id="SFLDF00027">
    <property type="entry name" value="p-type_atpase"/>
    <property type="match status" value="1"/>
</dbReference>
<dbReference type="InterPro" id="IPR001757">
    <property type="entry name" value="P_typ_ATPase"/>
</dbReference>
<dbReference type="Pfam" id="PF00690">
    <property type="entry name" value="Cation_ATPase_N"/>
    <property type="match status" value="1"/>
</dbReference>
<dbReference type="Pfam" id="PF13246">
    <property type="entry name" value="Cation_ATPase"/>
    <property type="match status" value="1"/>
</dbReference>
<dbReference type="SUPFAM" id="SSF81653">
    <property type="entry name" value="Calcium ATPase, transduction domain A"/>
    <property type="match status" value="1"/>
</dbReference>
<dbReference type="InterPro" id="IPR018303">
    <property type="entry name" value="ATPase_P-typ_P_site"/>
</dbReference>
<evidence type="ECO:0000256" key="2">
    <source>
        <dbReference type="ARBA" id="ARBA00005675"/>
    </source>
</evidence>
<dbReference type="SFLD" id="SFLDS00003">
    <property type="entry name" value="Haloacid_Dehalogenase"/>
    <property type="match status" value="1"/>
</dbReference>
<dbReference type="NCBIfam" id="TIGR01494">
    <property type="entry name" value="ATPase_P-type"/>
    <property type="match status" value="2"/>
</dbReference>
<comment type="subcellular location">
    <subcellularLocation>
        <location evidence="1">Membrane</location>
        <topology evidence="1">Multi-pass membrane protein</topology>
    </subcellularLocation>
</comment>
<dbReference type="InterPro" id="IPR044492">
    <property type="entry name" value="P_typ_ATPase_HD_dom"/>
</dbReference>
<dbReference type="GO" id="GO:1902600">
    <property type="term" value="P:proton transmembrane transport"/>
    <property type="evidence" value="ECO:0007669"/>
    <property type="project" value="TreeGrafter"/>
</dbReference>
<dbReference type="InterPro" id="IPR023298">
    <property type="entry name" value="ATPase_P-typ_TM_dom_sf"/>
</dbReference>
<feature type="domain" description="Cation-transporting P-type ATPase N-terminal" evidence="10">
    <location>
        <begin position="1"/>
        <end position="59"/>
    </location>
</feature>
<feature type="transmembrane region" description="Helical" evidence="9">
    <location>
        <begin position="648"/>
        <end position="673"/>
    </location>
</feature>
<dbReference type="Gene3D" id="3.40.50.1000">
    <property type="entry name" value="HAD superfamily/HAD-like"/>
    <property type="match status" value="1"/>
</dbReference>
<keyword evidence="6" id="KW-1278">Translocase</keyword>
<keyword evidence="4" id="KW-0547">Nucleotide-binding</keyword>
<reference evidence="11 12" key="1">
    <citation type="submission" date="2016-07" db="EMBL/GenBank/DDBJ databases">
        <title>Whole-genome of two Shewanella species isolated from a digestive organ of sea cucumber Apostichopus japonicus Selenka 1867.</title>
        <authorList>
            <person name="Hong H.-H."/>
            <person name="Choi H."/>
            <person name="Cheon S."/>
            <person name="Oh J.-S."/>
            <person name="Lee H.-G."/>
            <person name="Park C."/>
        </authorList>
    </citation>
    <scope>NUCLEOTIDE SEQUENCE [LARGE SCALE GENOMIC DNA]</scope>
    <source>
        <strain evidence="11 12">CSB03KR</strain>
    </source>
</reference>
<dbReference type="PANTHER" id="PTHR43294:SF20">
    <property type="entry name" value="P-TYPE ATPASE"/>
    <property type="match status" value="1"/>
</dbReference>
<dbReference type="GO" id="GO:0005391">
    <property type="term" value="F:P-type sodium:potassium-exchanging transporter activity"/>
    <property type="evidence" value="ECO:0007669"/>
    <property type="project" value="TreeGrafter"/>
</dbReference>
<feature type="transmembrane region" description="Helical" evidence="9">
    <location>
        <begin position="42"/>
        <end position="72"/>
    </location>
</feature>
<evidence type="ECO:0000256" key="7">
    <source>
        <dbReference type="ARBA" id="ARBA00022989"/>
    </source>
</evidence>
<dbReference type="Pfam" id="PF00689">
    <property type="entry name" value="Cation_ATPase_C"/>
    <property type="match status" value="1"/>
</dbReference>
<feature type="transmembrane region" description="Helical" evidence="9">
    <location>
        <begin position="725"/>
        <end position="744"/>
    </location>
</feature>
<comment type="caution">
    <text evidence="11">The sequence shown here is derived from an EMBL/GenBank/DDBJ whole genome shotgun (WGS) entry which is preliminary data.</text>
</comment>
<evidence type="ECO:0000256" key="9">
    <source>
        <dbReference type="SAM" id="Phobius"/>
    </source>
</evidence>
<evidence type="ECO:0000256" key="8">
    <source>
        <dbReference type="ARBA" id="ARBA00023136"/>
    </source>
</evidence>
<dbReference type="AlphaFoldDB" id="A0A1E5IUC5"/>
<dbReference type="InterPro" id="IPR008250">
    <property type="entry name" value="ATPase_P-typ_transduc_dom_A_sf"/>
</dbReference>
<evidence type="ECO:0000256" key="5">
    <source>
        <dbReference type="ARBA" id="ARBA00022840"/>
    </source>
</evidence>
<dbReference type="STRING" id="23.BEL05_00855"/>
<evidence type="ECO:0000259" key="10">
    <source>
        <dbReference type="SMART" id="SM00831"/>
    </source>
</evidence>
<dbReference type="PRINTS" id="PR00120">
    <property type="entry name" value="HATPASE"/>
</dbReference>
<comment type="similarity">
    <text evidence="2">Belongs to the cation transport ATPase (P-type) (TC 3.A.3) family. Type IIA subfamily.</text>
</comment>
<dbReference type="EMBL" id="MCBT01000024">
    <property type="protein sequence ID" value="OEG74181.1"/>
    <property type="molecule type" value="Genomic_DNA"/>
</dbReference>
<protein>
    <submittedName>
        <fullName evidence="11">Haloacid dehalogenase</fullName>
    </submittedName>
</protein>
<dbReference type="GO" id="GO:0016887">
    <property type="term" value="F:ATP hydrolysis activity"/>
    <property type="evidence" value="ECO:0007669"/>
    <property type="project" value="InterPro"/>
</dbReference>
<dbReference type="SUPFAM" id="SSF56784">
    <property type="entry name" value="HAD-like"/>
    <property type="match status" value="1"/>
</dbReference>
<sequence length="860" mass="93530">MALHGLTSQQAHTLLQQHGENCLPKPPKLSFFRLFVSQFKSAFIYVLLVAFVACLLLSQFINAIFIFAVLLLNALIGTVQEYSAQQAADSLSKMVPQLSRVIRDGHPITLDSTQLVPGDWVLLSNGDRIGADIRLESVNQFKVDESALTGESLPIIKTDQAFAGTLVTHGRAEGIVIATGEHTQIGQIAEMVHHGSDTKPPLMQRIERFTLIIALATLLIIALIFGLTLIRGADLSQIFLLGVALAVSAIPEGLPAAITVALAIGMKRMSKANVIVRKLVAVESLGSCTYIASDKTGTLTVNEMTIGHIWLLNGDKYHVAGTGLSPDGLVHKHGHGVPVSSAQAPELYQLGLTGILANEAHLAFDQDAVHADGDGVDLAFLTLGYKLNLPMDATALPPQEQLFAYESENQFSASINQIDKQQVVSVKGAVEKLLPMCVLNEEQKAQIHQETHWMAQHGYRVLALASGSLNHPDCPFQHLTFLGLVAMSDPLREDAIAAVRLCQKAKIKVAMITGDHPITALALSQQLKLVGEHDNVVTGDQLSQAQQQGVAEFDKLVAAHRVFARVQPKQKMEITQSLIRQGEFVAMTGDGVNDAPALKHAHVGIAMGLKGTDVARESAELVLTDDNFSSIVKGIIEGRIVYNNIRKVIYLLISTGAAELLLFILSVLFALPIPLFPLQILWLNLVTNGVQDVALAFEPGEGHEIEQPPRKPSEPIFDRLMLERVLMSALWMGMVAFGLFALALNMGATEEAARNLTLMLMVLFENVHALNSRSERNSLLAMPWLSNPLLLLGIVIAQSIHIGASYIPGLNSTLGISPISLTHWLMLLATALTLFVVDELHKRHWRQQHVTESTADRQQE</sequence>
<dbReference type="SUPFAM" id="SSF81665">
    <property type="entry name" value="Calcium ATPase, transmembrane domain M"/>
    <property type="match status" value="1"/>
</dbReference>
<dbReference type="Gene3D" id="3.40.1110.10">
    <property type="entry name" value="Calcium-transporting ATPase, cytoplasmic domain N"/>
    <property type="match status" value="1"/>
</dbReference>
<dbReference type="RefSeq" id="WP_028763793.1">
    <property type="nucleotide sequence ID" value="NZ_JBHOHD010000009.1"/>
</dbReference>
<feature type="transmembrane region" description="Helical" evidence="9">
    <location>
        <begin position="789"/>
        <end position="807"/>
    </location>
</feature>
<dbReference type="InterPro" id="IPR023299">
    <property type="entry name" value="ATPase_P-typ_cyto_dom_N"/>
</dbReference>
<evidence type="ECO:0000313" key="12">
    <source>
        <dbReference type="Proteomes" id="UP000095230"/>
    </source>
</evidence>
<accession>A0A1E5IUC5</accession>
<evidence type="ECO:0000256" key="6">
    <source>
        <dbReference type="ARBA" id="ARBA00022967"/>
    </source>
</evidence>
<feature type="transmembrane region" description="Helical" evidence="9">
    <location>
        <begin position="209"/>
        <end position="232"/>
    </location>
</feature>
<organism evidence="11 12">
    <name type="scientific">Shewanella colwelliana</name>
    <name type="common">Alteromonas colwelliana</name>
    <dbReference type="NCBI Taxonomy" id="23"/>
    <lineage>
        <taxon>Bacteria</taxon>
        <taxon>Pseudomonadati</taxon>
        <taxon>Pseudomonadota</taxon>
        <taxon>Gammaproteobacteria</taxon>
        <taxon>Alteromonadales</taxon>
        <taxon>Shewanellaceae</taxon>
        <taxon>Shewanella</taxon>
    </lineage>
</organism>
<name>A0A1E5IUC5_SHECO</name>
<evidence type="ECO:0000256" key="4">
    <source>
        <dbReference type="ARBA" id="ARBA00022741"/>
    </source>
</evidence>
<dbReference type="InterPro" id="IPR059000">
    <property type="entry name" value="ATPase_P-type_domA"/>
</dbReference>
<proteinExistence type="inferred from homology"/>
<keyword evidence="8 9" id="KW-0472">Membrane</keyword>
<dbReference type="SMART" id="SM00831">
    <property type="entry name" value="Cation_ATPase_N"/>
    <property type="match status" value="1"/>
</dbReference>
<dbReference type="SUPFAM" id="SSF81660">
    <property type="entry name" value="Metal cation-transporting ATPase, ATP-binding domain N"/>
    <property type="match status" value="1"/>
</dbReference>
<dbReference type="GO" id="GO:0030007">
    <property type="term" value="P:intracellular potassium ion homeostasis"/>
    <property type="evidence" value="ECO:0007669"/>
    <property type="project" value="TreeGrafter"/>
</dbReference>